<accession>A0A6C1BXQ6</accession>
<dbReference type="AlphaFoldDB" id="A0A6C1BXQ6"/>
<dbReference type="Proteomes" id="UP000298111">
    <property type="component" value="Unassembled WGS sequence"/>
</dbReference>
<proteinExistence type="predicted"/>
<evidence type="ECO:0000313" key="1">
    <source>
        <dbReference type="EMBL" id="TGG76281.1"/>
    </source>
</evidence>
<reference evidence="1 2" key="1">
    <citation type="submission" date="2018-10" db="EMBL/GenBank/DDBJ databases">
        <title>Isolation of pseudouridimycin from Streptomyces albus DSM 40763.</title>
        <authorList>
            <person name="Rosenqvist P."/>
            <person name="Metsae-Ketelae M."/>
            <person name="Virta P."/>
        </authorList>
    </citation>
    <scope>NUCLEOTIDE SEQUENCE [LARGE SCALE GENOMIC DNA]</scope>
    <source>
        <strain evidence="1 2">DSM 40763</strain>
    </source>
</reference>
<dbReference type="RefSeq" id="WP_016467407.1">
    <property type="nucleotide sequence ID" value="NZ_BBQG01000024.1"/>
</dbReference>
<comment type="caution">
    <text evidence="1">The sequence shown here is derived from an EMBL/GenBank/DDBJ whole genome shotgun (WGS) entry which is preliminary data.</text>
</comment>
<protein>
    <submittedName>
        <fullName evidence="1">Uncharacterized protein</fullName>
    </submittedName>
</protein>
<name>A0A6C1BXQ6_9ACTN</name>
<sequence length="83" mass="8692">MSPILTVALKRAGRLLRELAHGVHTMHAVMHGVRPPAPPYPPAGSRRAPQGEPHSRPAGTRAAVSASAATDGWDTGDGAPTRW</sequence>
<dbReference type="GeneID" id="75185257"/>
<evidence type="ECO:0000313" key="2">
    <source>
        <dbReference type="Proteomes" id="UP000298111"/>
    </source>
</evidence>
<dbReference type="EMBL" id="RCIY01000106">
    <property type="protein sequence ID" value="TGG76281.1"/>
    <property type="molecule type" value="Genomic_DNA"/>
</dbReference>
<organism evidence="1 2">
    <name type="scientific">Streptomyces albus</name>
    <dbReference type="NCBI Taxonomy" id="1888"/>
    <lineage>
        <taxon>Bacteria</taxon>
        <taxon>Bacillati</taxon>
        <taxon>Actinomycetota</taxon>
        <taxon>Actinomycetes</taxon>
        <taxon>Kitasatosporales</taxon>
        <taxon>Streptomycetaceae</taxon>
        <taxon>Streptomyces</taxon>
    </lineage>
</organism>
<gene>
    <name evidence="1" type="ORF">D8771_30205</name>
</gene>